<evidence type="ECO:0000313" key="3">
    <source>
        <dbReference type="Proteomes" id="UP001345963"/>
    </source>
</evidence>
<evidence type="ECO:0000313" key="2">
    <source>
        <dbReference type="EMBL" id="MED6255998.1"/>
    </source>
</evidence>
<reference evidence="2 3" key="1">
    <citation type="submission" date="2021-07" db="EMBL/GenBank/DDBJ databases">
        <authorList>
            <person name="Palmer J.M."/>
        </authorList>
    </citation>
    <scope>NUCLEOTIDE SEQUENCE [LARGE SCALE GENOMIC DNA]</scope>
    <source>
        <strain evidence="2 3">AT_MEX2019</strain>
        <tissue evidence="2">Muscle</tissue>
    </source>
</reference>
<feature type="region of interest" description="Disordered" evidence="1">
    <location>
        <begin position="1"/>
        <end position="116"/>
    </location>
</feature>
<organism evidence="2 3">
    <name type="scientific">Ataeniobius toweri</name>
    <dbReference type="NCBI Taxonomy" id="208326"/>
    <lineage>
        <taxon>Eukaryota</taxon>
        <taxon>Metazoa</taxon>
        <taxon>Chordata</taxon>
        <taxon>Craniata</taxon>
        <taxon>Vertebrata</taxon>
        <taxon>Euteleostomi</taxon>
        <taxon>Actinopterygii</taxon>
        <taxon>Neopterygii</taxon>
        <taxon>Teleostei</taxon>
        <taxon>Neoteleostei</taxon>
        <taxon>Acanthomorphata</taxon>
        <taxon>Ovalentaria</taxon>
        <taxon>Atherinomorphae</taxon>
        <taxon>Cyprinodontiformes</taxon>
        <taxon>Goodeidae</taxon>
        <taxon>Ataeniobius</taxon>
    </lineage>
</organism>
<sequence length="116" mass="12379">MSVRSHTPAPLDPGRIWRRSEPQTSTGPPEHRNPRRATTTTPPEKSRGESQGSHPEATVQMPQEAAATSPQAPPAAVCARADPAMDPETRDPGHITPQAEARQSPGVQAPASSHRE</sequence>
<feature type="compositionally biased region" description="Low complexity" evidence="1">
    <location>
        <begin position="62"/>
        <end position="76"/>
    </location>
</feature>
<gene>
    <name evidence="2" type="ORF">ATANTOWER_018024</name>
</gene>
<evidence type="ECO:0000256" key="1">
    <source>
        <dbReference type="SAM" id="MobiDB-lite"/>
    </source>
</evidence>
<keyword evidence="3" id="KW-1185">Reference proteome</keyword>
<protein>
    <submittedName>
        <fullName evidence="2">Uncharacterized protein</fullName>
    </submittedName>
</protein>
<accession>A0ABU7BZY7</accession>
<comment type="caution">
    <text evidence="2">The sequence shown here is derived from an EMBL/GenBank/DDBJ whole genome shotgun (WGS) entry which is preliminary data.</text>
</comment>
<proteinExistence type="predicted"/>
<dbReference type="Proteomes" id="UP001345963">
    <property type="component" value="Unassembled WGS sequence"/>
</dbReference>
<dbReference type="EMBL" id="JAHUTI010072565">
    <property type="protein sequence ID" value="MED6255998.1"/>
    <property type="molecule type" value="Genomic_DNA"/>
</dbReference>
<name>A0ABU7BZY7_9TELE</name>